<accession>A0A1X0ITR9</accession>
<dbReference type="RefSeq" id="WP_083018393.1">
    <property type="nucleotide sequence ID" value="NZ_MVII01000028.1"/>
</dbReference>
<dbReference type="Proteomes" id="UP000192434">
    <property type="component" value="Unassembled WGS sequence"/>
</dbReference>
<dbReference type="AlphaFoldDB" id="A0A1X0ITR9"/>
<organism evidence="1 2">
    <name type="scientific">Mycobacteroides saopaulense</name>
    <dbReference type="NCBI Taxonomy" id="1578165"/>
    <lineage>
        <taxon>Bacteria</taxon>
        <taxon>Bacillati</taxon>
        <taxon>Actinomycetota</taxon>
        <taxon>Actinomycetes</taxon>
        <taxon>Mycobacteriales</taxon>
        <taxon>Mycobacteriaceae</taxon>
        <taxon>Mycobacteroides</taxon>
    </lineage>
</organism>
<evidence type="ECO:0000313" key="1">
    <source>
        <dbReference type="EMBL" id="ORB52129.1"/>
    </source>
</evidence>
<dbReference type="EMBL" id="MVII01000028">
    <property type="protein sequence ID" value="ORB52129.1"/>
    <property type="molecule type" value="Genomic_DNA"/>
</dbReference>
<dbReference type="Gene3D" id="3.90.640.20">
    <property type="entry name" value="Heat-shock cognate protein, ATPase"/>
    <property type="match status" value="1"/>
</dbReference>
<sequence>MPAPSTNFCVSIGGSWDEPQESCRLTTTNGRGLTVKIAMKYPAGLVDNSSAPAPALRAHLQKWVDEFQPPQSPQKDTAGEGSANLAYTATERPGVAKSVVLRSDWFIPGMAHPNSSISTFTFTPKDGAEIRLTDLFCAGVDPVKALPPLVRPYIQHSLDTVGGSFAQAFRAEDFEPSTSPGSLANNYQAWALDGDNLVLYMPGEGGPAGMPAGFLQPHIPFTALNSILREGTCAAS</sequence>
<proteinExistence type="predicted"/>
<dbReference type="InterPro" id="IPR037126">
    <property type="entry name" value="PdaC/RsiV-like_sf"/>
</dbReference>
<dbReference type="OrthoDB" id="4627767at2"/>
<reference evidence="1 2" key="1">
    <citation type="submission" date="2016-12" db="EMBL/GenBank/DDBJ databases">
        <title>The new phylogeny of genus Mycobacterium.</title>
        <authorList>
            <person name="Tortoli E."/>
            <person name="Trovato A."/>
            <person name="Cirillo D.M."/>
        </authorList>
    </citation>
    <scope>NUCLEOTIDE SEQUENCE [LARGE SCALE GENOMIC DNA]</scope>
    <source>
        <strain evidence="1 2">CCUG 66554</strain>
    </source>
</reference>
<evidence type="ECO:0000313" key="2">
    <source>
        <dbReference type="Proteomes" id="UP000192434"/>
    </source>
</evidence>
<gene>
    <name evidence="1" type="ORF">BST43_19435</name>
</gene>
<comment type="caution">
    <text evidence="1">The sequence shown here is derived from an EMBL/GenBank/DDBJ whole genome shotgun (WGS) entry which is preliminary data.</text>
</comment>
<evidence type="ECO:0008006" key="3">
    <source>
        <dbReference type="Google" id="ProtNLM"/>
    </source>
</evidence>
<protein>
    <recommendedName>
        <fullName evidence="3">DUF3298 domain-containing protein</fullName>
    </recommendedName>
</protein>
<name>A0A1X0ITR9_9MYCO</name>
<dbReference type="Gene3D" id="3.30.565.40">
    <property type="entry name" value="Fervidobacterium nodosum Rt17-B1 like"/>
    <property type="match status" value="1"/>
</dbReference>